<dbReference type="Pfam" id="PF10111">
    <property type="entry name" value="Glyco_tranf_2_2"/>
    <property type="match status" value="1"/>
</dbReference>
<protein>
    <submittedName>
        <fullName evidence="2">Glycosyltransferase</fullName>
    </submittedName>
</protein>
<keyword evidence="3" id="KW-1185">Reference proteome</keyword>
<dbReference type="EMBL" id="JACSPT010000008">
    <property type="protein sequence ID" value="MBD8009268.1"/>
    <property type="molecule type" value="Genomic_DNA"/>
</dbReference>
<evidence type="ECO:0000259" key="1">
    <source>
        <dbReference type="Pfam" id="PF10111"/>
    </source>
</evidence>
<gene>
    <name evidence="2" type="ORF">H9629_07925</name>
</gene>
<reference evidence="2 3" key="1">
    <citation type="submission" date="2020-08" db="EMBL/GenBank/DDBJ databases">
        <title>A Genomic Blueprint of the Chicken Gut Microbiome.</title>
        <authorList>
            <person name="Gilroy R."/>
            <person name="Ravi A."/>
            <person name="Getino M."/>
            <person name="Pursley I."/>
            <person name="Horton D.L."/>
            <person name="Alikhan N.-F."/>
            <person name="Baker D."/>
            <person name="Gharbi K."/>
            <person name="Hall N."/>
            <person name="Watson M."/>
            <person name="Adriaenssens E.M."/>
            <person name="Foster-Nyarko E."/>
            <person name="Jarju S."/>
            <person name="Secka A."/>
            <person name="Antonio M."/>
            <person name="Oren A."/>
            <person name="Chaudhuri R."/>
            <person name="La Ragione R.M."/>
            <person name="Hildebrand F."/>
            <person name="Pallen M.J."/>
        </authorList>
    </citation>
    <scope>NUCLEOTIDE SEQUENCE [LARGE SCALE GENOMIC DNA]</scope>
    <source>
        <strain evidence="2 3">Sa1BUA6</strain>
    </source>
</reference>
<dbReference type="Gene3D" id="3.90.550.10">
    <property type="entry name" value="Spore Coat Polysaccharide Biosynthesis Protein SpsA, Chain A"/>
    <property type="match status" value="1"/>
</dbReference>
<evidence type="ECO:0000313" key="3">
    <source>
        <dbReference type="Proteomes" id="UP000621930"/>
    </source>
</evidence>
<evidence type="ECO:0000313" key="2">
    <source>
        <dbReference type="EMBL" id="MBD8009268.1"/>
    </source>
</evidence>
<dbReference type="RefSeq" id="WP_191730872.1">
    <property type="nucleotide sequence ID" value="NZ_JACSPT010000008.1"/>
</dbReference>
<dbReference type="Pfam" id="PF05159">
    <property type="entry name" value="Capsule_synth"/>
    <property type="match status" value="1"/>
</dbReference>
<dbReference type="InterPro" id="IPR029044">
    <property type="entry name" value="Nucleotide-diphossugar_trans"/>
</dbReference>
<name>A0ABR8VWY2_9GAMM</name>
<dbReference type="InterPro" id="IPR019290">
    <property type="entry name" value="GlycosylTrfase-like_prok"/>
</dbReference>
<dbReference type="InterPro" id="IPR007833">
    <property type="entry name" value="Capsule_polysaccharide_synth"/>
</dbReference>
<proteinExistence type="predicted"/>
<dbReference type="SUPFAM" id="SSF53448">
    <property type="entry name" value="Nucleotide-diphospho-sugar transferases"/>
    <property type="match status" value="1"/>
</dbReference>
<sequence>MITQLESFFVKENISVTPKDITYCLCIRVSEITPWILERLEFCLSYYSPQPEINVVDFGSEDFFATEIKNICEKYGANYIFENDREEFSLAKARNIAVNNVKTKYFLLSDIDFVFDKNVFANLAKDAEQLKMHIYPKRFLTMSICHLEENETNKFWNSEDKVSFIKELNYFVSKAEYGKDIEFYTSYSNVFFMTKELFNLIGGYCDKFRGHGSEDFDLMLRIGLICSDIPKPEQLNKDFYGPLKDSFWGDKYYSGFRRYIEAVMFSNESLGYKAYHLWHPKPKNNGYWTNNNDWKREKFNEVISAYIEKEEKVLEADYLIKDKNCLCLMNDYKNWRYFLPLKYLGYNLKVLSRNNLEEIVEGYKLISEGKVDFLCMFNPYMKSHKKYKDLFDFAKKNGVEVSVIERGGLPNSIYYANQVSYDDNDFKNTKILDKELSEEDIFLTKNYINSLVTGSHTLESMETYDETISKPSIEILKFKQSIFIPLQLNDDMAVTFFNEGYLKYEEFLDELENTIIKNKNIQFVIKPHPLDKKANRFDYENVTNLNNENIHAVIDCVNAILLYNSGVGLLALAHNKPVYTVGNAYYSFNGTLTKQIESLEIIIKDLYNNEVFDLNESKTIRLFNWLITEKYSWFTAKDIIKEFDNRKSHAYDYINVEFFNFKGKTWFSGLNPLFSYNNRSYLNAMLRVENPKNSSIKDKNEKKPLKNINVTAEKTSIFMKKVKKLQRDPKAFVVDFIKKRI</sequence>
<comment type="caution">
    <text evidence="2">The sequence shown here is derived from an EMBL/GenBank/DDBJ whole genome shotgun (WGS) entry which is preliminary data.</text>
</comment>
<organism evidence="2 3">
    <name type="scientific">Acinetobacter pecorum</name>
    <dbReference type="NCBI Taxonomy" id="2762215"/>
    <lineage>
        <taxon>Bacteria</taxon>
        <taxon>Pseudomonadati</taxon>
        <taxon>Pseudomonadota</taxon>
        <taxon>Gammaproteobacteria</taxon>
        <taxon>Moraxellales</taxon>
        <taxon>Moraxellaceae</taxon>
        <taxon>Acinetobacter</taxon>
    </lineage>
</organism>
<accession>A0ABR8VWY2</accession>
<dbReference type="Proteomes" id="UP000621930">
    <property type="component" value="Unassembled WGS sequence"/>
</dbReference>
<feature type="domain" description="Glycosyltransferase 2-like prokaryotic type" evidence="1">
    <location>
        <begin position="24"/>
        <end position="302"/>
    </location>
</feature>